<dbReference type="PROSITE" id="PS50158">
    <property type="entry name" value="ZF_CCHC"/>
    <property type="match status" value="1"/>
</dbReference>
<dbReference type="GO" id="GO:0003676">
    <property type="term" value="F:nucleic acid binding"/>
    <property type="evidence" value="ECO:0007669"/>
    <property type="project" value="InterPro"/>
</dbReference>
<reference evidence="4 5" key="1">
    <citation type="journal article" date="2012" name="Genome Biol.">
        <title>Genome and low-iron response of an oceanic diatom adapted to chronic iron limitation.</title>
        <authorList>
            <person name="Lommer M."/>
            <person name="Specht M."/>
            <person name="Roy A.S."/>
            <person name="Kraemer L."/>
            <person name="Andreson R."/>
            <person name="Gutowska M.A."/>
            <person name="Wolf J."/>
            <person name="Bergner S.V."/>
            <person name="Schilhabel M.B."/>
            <person name="Klostermeier U.C."/>
            <person name="Beiko R.G."/>
            <person name="Rosenstiel P."/>
            <person name="Hippler M."/>
            <person name="Laroche J."/>
        </authorList>
    </citation>
    <scope>NUCLEOTIDE SEQUENCE [LARGE SCALE GENOMIC DNA]</scope>
    <source>
        <strain evidence="4 5">CCMP1005</strain>
    </source>
</reference>
<dbReference type="Pfam" id="PF14223">
    <property type="entry name" value="Retrotran_gag_2"/>
    <property type="match status" value="1"/>
</dbReference>
<keyword evidence="1" id="KW-0863">Zinc-finger</keyword>
<keyword evidence="1" id="KW-0479">Metal-binding</keyword>
<dbReference type="EMBL" id="AGNL01018355">
    <property type="protein sequence ID" value="EJK63262.1"/>
    <property type="molecule type" value="Genomic_DNA"/>
</dbReference>
<comment type="caution">
    <text evidence="4">The sequence shown here is derived from an EMBL/GenBank/DDBJ whole genome shotgun (WGS) entry which is preliminary data.</text>
</comment>
<gene>
    <name evidence="4" type="ORF">THAOC_16092</name>
</gene>
<dbReference type="InterPro" id="IPR036875">
    <property type="entry name" value="Znf_CCHC_sf"/>
</dbReference>
<sequence>MVNSVEATKTIKVILFSGMPQHFKIWMKKMMASANRRGFGAILSGKTKCPTWADYESALAATTQDATQKSVIKRMEQNELAYEELLLSIDTSTEAGQVAFELVANCELSGSETGDAYTAMQRLIHKYQPKTTTSFIQMKKEFDSMRLESSEDDPDEFITKLEGKRNELNRVKIAGKSEITETDLVLQVLTNLTEDYEVAISALETRMNDPANTTVTITDVRDSLNTRFSRMKQQQSRETLESKYEKALTALEESRRKPYNRNDRNDTKGASGDRGKCYKCGERGHYAKDCKQRPNETQHELARLAIGELGEYDSDNESINELGFFAMEHIGGDELQGEEIIVEETKNEPYGPEIIDCHDGPGKSELAQNDATTNSFQQFFGKGVTSAADSAKKLGEINNHWTNEYVYPTHVRRMSSSDDEDSDANGQDV</sequence>
<dbReference type="AlphaFoldDB" id="K0SYI4"/>
<dbReference type="SMART" id="SM00343">
    <property type="entry name" value="ZnF_C2HC"/>
    <property type="match status" value="1"/>
</dbReference>
<dbReference type="OrthoDB" id="8003956at2759"/>
<dbReference type="Pfam" id="PF00098">
    <property type="entry name" value="zf-CCHC"/>
    <property type="match status" value="1"/>
</dbReference>
<dbReference type="GO" id="GO:0008270">
    <property type="term" value="F:zinc ion binding"/>
    <property type="evidence" value="ECO:0007669"/>
    <property type="project" value="UniProtKB-KW"/>
</dbReference>
<accession>K0SYI4</accession>
<dbReference type="InterPro" id="IPR001878">
    <property type="entry name" value="Znf_CCHC"/>
</dbReference>
<evidence type="ECO:0000256" key="2">
    <source>
        <dbReference type="SAM" id="MobiDB-lite"/>
    </source>
</evidence>
<feature type="domain" description="CCHC-type" evidence="3">
    <location>
        <begin position="276"/>
        <end position="292"/>
    </location>
</feature>
<evidence type="ECO:0000313" key="4">
    <source>
        <dbReference type="EMBL" id="EJK63262.1"/>
    </source>
</evidence>
<feature type="non-terminal residue" evidence="4">
    <location>
        <position position="429"/>
    </location>
</feature>
<proteinExistence type="predicted"/>
<dbReference type="SUPFAM" id="SSF57756">
    <property type="entry name" value="Retrovirus zinc finger-like domains"/>
    <property type="match status" value="1"/>
</dbReference>
<name>K0SYI4_THAOC</name>
<evidence type="ECO:0000256" key="1">
    <source>
        <dbReference type="PROSITE-ProRule" id="PRU00047"/>
    </source>
</evidence>
<dbReference type="eggNOG" id="ENOG502SG5X">
    <property type="taxonomic scope" value="Eukaryota"/>
</dbReference>
<organism evidence="4 5">
    <name type="scientific">Thalassiosira oceanica</name>
    <name type="common">Marine diatom</name>
    <dbReference type="NCBI Taxonomy" id="159749"/>
    <lineage>
        <taxon>Eukaryota</taxon>
        <taxon>Sar</taxon>
        <taxon>Stramenopiles</taxon>
        <taxon>Ochrophyta</taxon>
        <taxon>Bacillariophyta</taxon>
        <taxon>Coscinodiscophyceae</taxon>
        <taxon>Thalassiosirophycidae</taxon>
        <taxon>Thalassiosirales</taxon>
        <taxon>Thalassiosiraceae</taxon>
        <taxon>Thalassiosira</taxon>
    </lineage>
</organism>
<evidence type="ECO:0000313" key="5">
    <source>
        <dbReference type="Proteomes" id="UP000266841"/>
    </source>
</evidence>
<protein>
    <recommendedName>
        <fullName evidence="3">CCHC-type domain-containing protein</fullName>
    </recommendedName>
</protein>
<keyword evidence="1" id="KW-0862">Zinc</keyword>
<dbReference type="Gene3D" id="4.10.60.10">
    <property type="entry name" value="Zinc finger, CCHC-type"/>
    <property type="match status" value="1"/>
</dbReference>
<evidence type="ECO:0000259" key="3">
    <source>
        <dbReference type="PROSITE" id="PS50158"/>
    </source>
</evidence>
<feature type="region of interest" description="Disordered" evidence="2">
    <location>
        <begin position="251"/>
        <end position="275"/>
    </location>
</feature>
<keyword evidence="5" id="KW-1185">Reference proteome</keyword>
<dbReference type="Proteomes" id="UP000266841">
    <property type="component" value="Unassembled WGS sequence"/>
</dbReference>